<dbReference type="Gene3D" id="3.40.50.720">
    <property type="entry name" value="NAD(P)-binding Rossmann-like Domain"/>
    <property type="match status" value="1"/>
</dbReference>
<dbReference type="InterPro" id="IPR051783">
    <property type="entry name" value="NAD(P)-dependent_oxidoreduct"/>
</dbReference>
<dbReference type="GO" id="GO:0005737">
    <property type="term" value="C:cytoplasm"/>
    <property type="evidence" value="ECO:0007669"/>
    <property type="project" value="TreeGrafter"/>
</dbReference>
<dbReference type="OrthoDB" id="10262413at2759"/>
<feature type="domain" description="NAD-dependent epimerase/dehydratase" evidence="1">
    <location>
        <begin position="9"/>
        <end position="242"/>
    </location>
</feature>
<dbReference type="SUPFAM" id="SSF51735">
    <property type="entry name" value="NAD(P)-binding Rossmann-fold domains"/>
    <property type="match status" value="1"/>
</dbReference>
<proteinExistence type="predicted"/>
<evidence type="ECO:0000313" key="2">
    <source>
        <dbReference type="EMBL" id="KAF2748605.1"/>
    </source>
</evidence>
<accession>A0A6A6VDF0</accession>
<evidence type="ECO:0000259" key="1">
    <source>
        <dbReference type="Pfam" id="PF01370"/>
    </source>
</evidence>
<dbReference type="EMBL" id="MU006568">
    <property type="protein sequence ID" value="KAF2748605.1"/>
    <property type="molecule type" value="Genomic_DNA"/>
</dbReference>
<name>A0A6A6VDF0_9PLEO</name>
<dbReference type="Pfam" id="PF01370">
    <property type="entry name" value="Epimerase"/>
    <property type="match status" value="1"/>
</dbReference>
<dbReference type="PANTHER" id="PTHR48079">
    <property type="entry name" value="PROTEIN YEEZ"/>
    <property type="match status" value="1"/>
</dbReference>
<evidence type="ECO:0000313" key="3">
    <source>
        <dbReference type="Proteomes" id="UP000799440"/>
    </source>
</evidence>
<dbReference type="AlphaFoldDB" id="A0A6A6VDF0"/>
<dbReference type="GO" id="GO:0004029">
    <property type="term" value="F:aldehyde dehydrogenase (NAD+) activity"/>
    <property type="evidence" value="ECO:0007669"/>
    <property type="project" value="TreeGrafter"/>
</dbReference>
<dbReference type="InterPro" id="IPR036291">
    <property type="entry name" value="NAD(P)-bd_dom_sf"/>
</dbReference>
<organism evidence="2 3">
    <name type="scientific">Sporormia fimetaria CBS 119925</name>
    <dbReference type="NCBI Taxonomy" id="1340428"/>
    <lineage>
        <taxon>Eukaryota</taxon>
        <taxon>Fungi</taxon>
        <taxon>Dikarya</taxon>
        <taxon>Ascomycota</taxon>
        <taxon>Pezizomycotina</taxon>
        <taxon>Dothideomycetes</taxon>
        <taxon>Pleosporomycetidae</taxon>
        <taxon>Pleosporales</taxon>
        <taxon>Sporormiaceae</taxon>
        <taxon>Sporormia</taxon>
    </lineage>
</organism>
<dbReference type="PANTHER" id="PTHR48079:SF6">
    <property type="entry name" value="NAD(P)-BINDING DOMAIN-CONTAINING PROTEIN-RELATED"/>
    <property type="match status" value="1"/>
</dbReference>
<gene>
    <name evidence="2" type="ORF">M011DRAFT_331916</name>
</gene>
<sequence>MSSPSHHLLLTGGSGYLGGTLLSHIPGAHLPKSLKISALVRTPEQAKAVATYGATPLYIDTSSPDLIHAAIVDNKITIIYYLHDAQGSHVVPFIRGLAQVQESTGQQTHFLFTSGARMFSSHAGAPFDKPLLDTDPNLFEIQKSQQAHHESIKRGVRANNTVIETAESLGVKSYIFVPSLVFGRGEGFGNRISVQTVAIVQAARRARKVYKVDDGTPKWPVCHVRDVAELYLCILKAVVEGREVGSGKMGYYLAASGHVSWMELYEAVGKALFKRGVVDSEEVGQAGKKEQTTMASGIGCRVEMVEVQLGGACAFTAEHGNRIGWIARFPPSDVLHIADEEVGFILKKLKEKEEAHVGHGYS</sequence>
<protein>
    <recommendedName>
        <fullName evidence="1">NAD-dependent epimerase/dehydratase domain-containing protein</fullName>
    </recommendedName>
</protein>
<dbReference type="InterPro" id="IPR001509">
    <property type="entry name" value="Epimerase_deHydtase"/>
</dbReference>
<reference evidence="2" key="1">
    <citation type="journal article" date="2020" name="Stud. Mycol.">
        <title>101 Dothideomycetes genomes: a test case for predicting lifestyles and emergence of pathogens.</title>
        <authorList>
            <person name="Haridas S."/>
            <person name="Albert R."/>
            <person name="Binder M."/>
            <person name="Bloem J."/>
            <person name="Labutti K."/>
            <person name="Salamov A."/>
            <person name="Andreopoulos B."/>
            <person name="Baker S."/>
            <person name="Barry K."/>
            <person name="Bills G."/>
            <person name="Bluhm B."/>
            <person name="Cannon C."/>
            <person name="Castanera R."/>
            <person name="Culley D."/>
            <person name="Daum C."/>
            <person name="Ezra D."/>
            <person name="Gonzalez J."/>
            <person name="Henrissat B."/>
            <person name="Kuo A."/>
            <person name="Liang C."/>
            <person name="Lipzen A."/>
            <person name="Lutzoni F."/>
            <person name="Magnuson J."/>
            <person name="Mondo S."/>
            <person name="Nolan M."/>
            <person name="Ohm R."/>
            <person name="Pangilinan J."/>
            <person name="Park H.-J."/>
            <person name="Ramirez L."/>
            <person name="Alfaro M."/>
            <person name="Sun H."/>
            <person name="Tritt A."/>
            <person name="Yoshinaga Y."/>
            <person name="Zwiers L.-H."/>
            <person name="Turgeon B."/>
            <person name="Goodwin S."/>
            <person name="Spatafora J."/>
            <person name="Crous P."/>
            <person name="Grigoriev I."/>
        </authorList>
    </citation>
    <scope>NUCLEOTIDE SEQUENCE</scope>
    <source>
        <strain evidence="2">CBS 119925</strain>
    </source>
</reference>
<dbReference type="Proteomes" id="UP000799440">
    <property type="component" value="Unassembled WGS sequence"/>
</dbReference>
<keyword evidence="3" id="KW-1185">Reference proteome</keyword>